<feature type="signal peptide" evidence="1">
    <location>
        <begin position="1"/>
        <end position="21"/>
    </location>
</feature>
<dbReference type="InterPro" id="IPR024079">
    <property type="entry name" value="MetalloPept_cat_dom_sf"/>
</dbReference>
<gene>
    <name evidence="3" type="ORF">F2P45_19165</name>
</gene>
<evidence type="ECO:0000259" key="2">
    <source>
        <dbReference type="Pfam" id="PF14521"/>
    </source>
</evidence>
<dbReference type="EMBL" id="WHJH01000025">
    <property type="protein sequence ID" value="NHZ91121.1"/>
    <property type="molecule type" value="Genomic_DNA"/>
</dbReference>
<organism evidence="3 4">
    <name type="scientific">Massilia mucilaginosa</name>
    <dbReference type="NCBI Taxonomy" id="2609282"/>
    <lineage>
        <taxon>Bacteria</taxon>
        <taxon>Pseudomonadati</taxon>
        <taxon>Pseudomonadota</taxon>
        <taxon>Betaproteobacteria</taxon>
        <taxon>Burkholderiales</taxon>
        <taxon>Oxalobacteraceae</taxon>
        <taxon>Telluria group</taxon>
        <taxon>Massilia</taxon>
    </lineage>
</organism>
<dbReference type="Gene3D" id="3.40.390.10">
    <property type="entry name" value="Collagenase (Catalytic Domain)"/>
    <property type="match status" value="1"/>
</dbReference>
<evidence type="ECO:0000313" key="3">
    <source>
        <dbReference type="EMBL" id="NHZ91121.1"/>
    </source>
</evidence>
<dbReference type="Pfam" id="PF14521">
    <property type="entry name" value="Aspzincin_M35"/>
    <property type="match status" value="1"/>
</dbReference>
<feature type="chain" id="PRO_5047071929" description="Lysine-specific metallo-endopeptidase domain-containing protein" evidence="1">
    <location>
        <begin position="22"/>
        <end position="185"/>
    </location>
</feature>
<keyword evidence="4" id="KW-1185">Reference proteome</keyword>
<name>A0ABX0NWP0_9BURK</name>
<dbReference type="SUPFAM" id="SSF55486">
    <property type="entry name" value="Metalloproteases ('zincins'), catalytic domain"/>
    <property type="match status" value="1"/>
</dbReference>
<evidence type="ECO:0000256" key="1">
    <source>
        <dbReference type="SAM" id="SignalP"/>
    </source>
</evidence>
<dbReference type="Proteomes" id="UP000609726">
    <property type="component" value="Unassembled WGS sequence"/>
</dbReference>
<protein>
    <recommendedName>
        <fullName evidence="2">Lysine-specific metallo-endopeptidase domain-containing protein</fullName>
    </recommendedName>
</protein>
<reference evidence="3 4" key="1">
    <citation type="submission" date="2019-10" db="EMBL/GenBank/DDBJ databases">
        <title>Taxonomy of Antarctic Massilia spp.: description of Massilia rubra sp. nov., Massilia aquatica sp. nov., Massilia mucilaginosa sp. nov., Massilia frigida sp. nov. isolated from streams, lakes and regoliths.</title>
        <authorList>
            <person name="Holochova P."/>
            <person name="Sedlacek I."/>
            <person name="Kralova S."/>
            <person name="Maslanova I."/>
            <person name="Busse H.-J."/>
            <person name="Stankova E."/>
            <person name="Vrbovska V."/>
            <person name="Kovarovic V."/>
            <person name="Bartak M."/>
            <person name="Svec P."/>
            <person name="Pantucek R."/>
        </authorList>
    </citation>
    <scope>NUCLEOTIDE SEQUENCE [LARGE SCALE GENOMIC DNA]</scope>
    <source>
        <strain evidence="3 4">CCM 8733</strain>
    </source>
</reference>
<keyword evidence="1" id="KW-0732">Signal</keyword>
<evidence type="ECO:0000313" key="4">
    <source>
        <dbReference type="Proteomes" id="UP000609726"/>
    </source>
</evidence>
<accession>A0ABX0NWP0</accession>
<dbReference type="InterPro" id="IPR029463">
    <property type="entry name" value="Lys_MEP"/>
</dbReference>
<dbReference type="RefSeq" id="WP_166878633.1">
    <property type="nucleotide sequence ID" value="NZ_WHJH01000025.1"/>
</dbReference>
<comment type="caution">
    <text evidence="3">The sequence shown here is derived from an EMBL/GenBank/DDBJ whole genome shotgun (WGS) entry which is preliminary data.</text>
</comment>
<feature type="domain" description="Lysine-specific metallo-endopeptidase" evidence="2">
    <location>
        <begin position="62"/>
        <end position="179"/>
    </location>
</feature>
<proteinExistence type="predicted"/>
<sequence>MSNYAKTILCGLLLAIAAASAGATPIACTATQLAAAKGAMSEAKQGLALAIKGIDDNDPAVHAALGKWFSAVNSSDAQHVRERLVKVSAFTGGATFLCETATTQLGDACAYVDPNQAFVITLGHFFFTAPASGYSSRLGVLAGATKDPKIHGTTEALALAQSAPKSAQGNAGNFEYFVESVIFKL</sequence>